<evidence type="ECO:0000313" key="3">
    <source>
        <dbReference type="EMBL" id="MDN5214808.1"/>
    </source>
</evidence>
<dbReference type="GO" id="GO:0004177">
    <property type="term" value="F:aminopeptidase activity"/>
    <property type="evidence" value="ECO:0007669"/>
    <property type="project" value="UniProtKB-KW"/>
</dbReference>
<evidence type="ECO:0000259" key="2">
    <source>
        <dbReference type="Pfam" id="PF01433"/>
    </source>
</evidence>
<comment type="caution">
    <text evidence="3">The sequence shown here is derived from an EMBL/GenBank/DDBJ whole genome shotgun (WGS) entry which is preliminary data.</text>
</comment>
<keyword evidence="3" id="KW-0031">Aminopeptidase</keyword>
<proteinExistence type="predicted"/>
<keyword evidence="3" id="KW-0378">Hydrolase</keyword>
<dbReference type="Gene3D" id="2.60.40.1730">
    <property type="entry name" value="tricorn interacting facor f3 domain"/>
    <property type="match status" value="1"/>
</dbReference>
<dbReference type="Proteomes" id="UP001172083">
    <property type="component" value="Unassembled WGS sequence"/>
</dbReference>
<dbReference type="SUPFAM" id="SSF55486">
    <property type="entry name" value="Metalloproteases ('zincins'), catalytic domain"/>
    <property type="match status" value="1"/>
</dbReference>
<evidence type="ECO:0000256" key="1">
    <source>
        <dbReference type="SAM" id="SignalP"/>
    </source>
</evidence>
<dbReference type="Gene3D" id="1.10.390.10">
    <property type="entry name" value="Neutral Protease Domain 2"/>
    <property type="match status" value="1"/>
</dbReference>
<protein>
    <submittedName>
        <fullName evidence="3">M1 family aminopeptidase</fullName>
    </submittedName>
</protein>
<dbReference type="SUPFAM" id="SSF63737">
    <property type="entry name" value="Leukotriene A4 hydrolase N-terminal domain"/>
    <property type="match status" value="1"/>
</dbReference>
<keyword evidence="1" id="KW-0732">Signal</keyword>
<dbReference type="InterPro" id="IPR008969">
    <property type="entry name" value="CarboxyPept-like_regulatory"/>
</dbReference>
<dbReference type="EMBL" id="JAUJEB010000005">
    <property type="protein sequence ID" value="MDN5214808.1"/>
    <property type="molecule type" value="Genomic_DNA"/>
</dbReference>
<dbReference type="PANTHER" id="PTHR11533">
    <property type="entry name" value="PROTEASE M1 ZINC METALLOPROTEASE"/>
    <property type="match status" value="1"/>
</dbReference>
<feature type="domain" description="Peptidase M1 membrane alanine aminopeptidase" evidence="2">
    <location>
        <begin position="673"/>
        <end position="883"/>
    </location>
</feature>
<dbReference type="InterPro" id="IPR027268">
    <property type="entry name" value="Peptidase_M4/M1_CTD_sf"/>
</dbReference>
<gene>
    <name evidence="3" type="ORF">QQ020_22200</name>
</gene>
<dbReference type="Pfam" id="PF13715">
    <property type="entry name" value="CarbopepD_reg_2"/>
    <property type="match status" value="1"/>
</dbReference>
<organism evidence="3 4">
    <name type="scientific">Agaribacillus aureus</name>
    <dbReference type="NCBI Taxonomy" id="3051825"/>
    <lineage>
        <taxon>Bacteria</taxon>
        <taxon>Pseudomonadati</taxon>
        <taxon>Bacteroidota</taxon>
        <taxon>Cytophagia</taxon>
        <taxon>Cytophagales</taxon>
        <taxon>Splendidivirgaceae</taxon>
        <taxon>Agaribacillus</taxon>
    </lineage>
</organism>
<dbReference type="SUPFAM" id="SSF49464">
    <property type="entry name" value="Carboxypeptidase regulatory domain-like"/>
    <property type="match status" value="1"/>
</dbReference>
<name>A0ABT8LAX1_9BACT</name>
<dbReference type="CDD" id="cd09603">
    <property type="entry name" value="M1_APN_like"/>
    <property type="match status" value="1"/>
</dbReference>
<dbReference type="Pfam" id="PF01433">
    <property type="entry name" value="Peptidase_M1"/>
    <property type="match status" value="1"/>
</dbReference>
<accession>A0ABT8LAX1</accession>
<dbReference type="InterPro" id="IPR042097">
    <property type="entry name" value="Aminopeptidase_N-like_N_sf"/>
</dbReference>
<evidence type="ECO:0000313" key="4">
    <source>
        <dbReference type="Proteomes" id="UP001172083"/>
    </source>
</evidence>
<sequence length="969" mass="112955">MNKHHSSKLLLFTLWSLSFLSAQGQTVRLTGKIVDHHTRESIPFAHLVIESTGIGAISDLYGYFKLDFPEQYRAGMIHVSCLGYKPVKLSLGSLDRSKIEIRLQQDVVQLREVVIKPEDPIDLLREAFRRIPENYDTTMHTLSGYYKMSALLDDKNIRYTEAFIDIFKFPYHAYREDSKAQSDSIQLRAVRIKPNEIKDWKLHTMLPWEKSIYHLGYRDIVKEFCSEKNAFKKFTAGYHFDLETMVLINGRRTYKIRVAPKKNKSYIHWNGYIFLDEATKAFVKVDFVSTPKLLKKLKAQISYILASKLYKVNYERGEWKESINFQLIGAKWYFKEVNSSKRFLISSKKRKMDRVPVNVNLHYNTDSVKSNVTIPDTVDFWNLNEAWWVKEKHMANQYDESFWQTFDRRKGTLSNEVFLNKSDSTKQEKQVYKFTRLDTLQGALTPLRTCFDVGFYHLDVEVVPDEEIIKGSSLVRFKVVDPTDKIQIDLYSEMAVDSVIYLGKSLNFNREFNAVYIDFPKTLQKESVVDIKVYFSGHPVDFDPKIPMYAAFLWVADKNRDPWLQAICQGYGASGWWPNKDHLSDEPDSAAISVTVPSHLSVIANGRLRRKTAIDGDRTRFDWFVSYPINNYNLTLNAGKYAHIKDRYTNGIDTLDLDYHVMHYNLETARQKLGMVKPMLKTYEKYFGAYPFPRDGFKLVETPHAMEHQSCVALGYEYFTRSDEINDDTSAPDFANGVVDFQIVLHEAAHEWWGNSISCTDNAELWIHEAFATYAEALFVEDHYSYADAQVYLNWMKKLVKNKAPVIGKFDVNHIHYDIGDMYYKGALMLNTLRHVINNDRLWFAILKGIQTTFKYKTVNTEQIVRYINQKTGADYTNFFYQYLRTTNIPVLELAFENTAGKTHLHYRWIADVEGFTMPVKYAISGGEPAFLYPDNRWQKLVLGNVSKDDFKVNTHQFYIDVKVRDSRP</sequence>
<feature type="signal peptide" evidence="1">
    <location>
        <begin position="1"/>
        <end position="24"/>
    </location>
</feature>
<keyword evidence="4" id="KW-1185">Reference proteome</keyword>
<dbReference type="PANTHER" id="PTHR11533:SF174">
    <property type="entry name" value="PUROMYCIN-SENSITIVE AMINOPEPTIDASE-RELATED"/>
    <property type="match status" value="1"/>
</dbReference>
<dbReference type="InterPro" id="IPR050344">
    <property type="entry name" value="Peptidase_M1_aminopeptidases"/>
</dbReference>
<dbReference type="InterPro" id="IPR014782">
    <property type="entry name" value="Peptidase_M1_dom"/>
</dbReference>
<reference evidence="3" key="1">
    <citation type="submission" date="2023-06" db="EMBL/GenBank/DDBJ databases">
        <title>Genomic of Agaribacillus aureum.</title>
        <authorList>
            <person name="Wang G."/>
        </authorList>
    </citation>
    <scope>NUCLEOTIDE SEQUENCE</scope>
    <source>
        <strain evidence="3">BMA12</strain>
    </source>
</reference>
<keyword evidence="3" id="KW-0645">Protease</keyword>
<feature type="chain" id="PRO_5047099473" evidence="1">
    <location>
        <begin position="25"/>
        <end position="969"/>
    </location>
</feature>
<dbReference type="RefSeq" id="WP_346760146.1">
    <property type="nucleotide sequence ID" value="NZ_JAUJEB010000005.1"/>
</dbReference>